<feature type="region of interest" description="Disordered" evidence="1">
    <location>
        <begin position="181"/>
        <end position="209"/>
    </location>
</feature>
<feature type="compositionally biased region" description="Low complexity" evidence="1">
    <location>
        <begin position="365"/>
        <end position="383"/>
    </location>
</feature>
<feature type="compositionally biased region" description="Pro residues" evidence="1">
    <location>
        <begin position="422"/>
        <end position="433"/>
    </location>
</feature>
<accession>A0A6V8HIX8</accession>
<feature type="compositionally biased region" description="Low complexity" evidence="1">
    <location>
        <begin position="575"/>
        <end position="592"/>
    </location>
</feature>
<protein>
    <submittedName>
        <fullName evidence="2">Uncharacterized protein</fullName>
    </submittedName>
</protein>
<feature type="region of interest" description="Disordered" evidence="1">
    <location>
        <begin position="323"/>
        <end position="663"/>
    </location>
</feature>
<dbReference type="AlphaFoldDB" id="A0A6V8HIX8"/>
<name>A0A6V8HIX8_TALPI</name>
<proteinExistence type="predicted"/>
<keyword evidence="3" id="KW-1185">Reference proteome</keyword>
<feature type="compositionally biased region" description="Low complexity" evidence="1">
    <location>
        <begin position="635"/>
        <end position="649"/>
    </location>
</feature>
<dbReference type="GO" id="GO:0016567">
    <property type="term" value="P:protein ubiquitination"/>
    <property type="evidence" value="ECO:0007669"/>
    <property type="project" value="UniProtKB-UniPathway"/>
</dbReference>
<evidence type="ECO:0000256" key="1">
    <source>
        <dbReference type="SAM" id="MobiDB-lite"/>
    </source>
</evidence>
<feature type="compositionally biased region" description="Low complexity" evidence="1">
    <location>
        <begin position="549"/>
        <end position="563"/>
    </location>
</feature>
<feature type="compositionally biased region" description="Polar residues" evidence="1">
    <location>
        <begin position="507"/>
        <end position="519"/>
    </location>
</feature>
<organism evidence="2 3">
    <name type="scientific">Talaromyces pinophilus</name>
    <name type="common">Penicillium pinophilum</name>
    <dbReference type="NCBI Taxonomy" id="128442"/>
    <lineage>
        <taxon>Eukaryota</taxon>
        <taxon>Fungi</taxon>
        <taxon>Dikarya</taxon>
        <taxon>Ascomycota</taxon>
        <taxon>Pezizomycotina</taxon>
        <taxon>Eurotiomycetes</taxon>
        <taxon>Eurotiomycetidae</taxon>
        <taxon>Eurotiales</taxon>
        <taxon>Trichocomaceae</taxon>
        <taxon>Talaromyces</taxon>
        <taxon>Talaromyces sect. Talaromyces</taxon>
    </lineage>
</organism>
<feature type="compositionally biased region" description="Polar residues" evidence="1">
    <location>
        <begin position="479"/>
        <end position="492"/>
    </location>
</feature>
<evidence type="ECO:0000313" key="2">
    <source>
        <dbReference type="EMBL" id="GAM41781.1"/>
    </source>
</evidence>
<reference evidence="3" key="1">
    <citation type="journal article" date="2015" name="Genome Announc.">
        <title>Draft genome sequence of Talaromyces cellulolyticus strain Y-94, a source of lignocellulosic biomass-degrading enzymes.</title>
        <authorList>
            <person name="Fujii T."/>
            <person name="Koike H."/>
            <person name="Sawayama S."/>
            <person name="Yano S."/>
            <person name="Inoue H."/>
        </authorList>
    </citation>
    <scope>NUCLEOTIDE SEQUENCE [LARGE SCALE GENOMIC DNA]</scope>
    <source>
        <strain evidence="3">Y-94</strain>
    </source>
</reference>
<sequence length="719" mass="79060">MALSVPDTGLSLWRGDQPGNLSPDPHAKQTQIMRLNLAQSTLDELVESLRNDQKARLRLGKHQTLYYGSKSQQFHSHLETHRSELYKTSDDDRENLYFSGVLSHSLEVQKAKEATAATDEALATLEQSLSAFERGKESKKTQLVNLKPDDRRSRSKVPLSKIDLDKERFFKNRSISGSPSLGAIRSPASVPALTPTSVPSSQNKRKARQDALKTPFIHLLAVRPVSVKYLAQTTRSSQEDCLELARKYGVENRIDPSKFNLKDKSYKELDIWNFPYPNESDRTSAIENAISAFDRQRVSTSDKLWQMLNSKEERAKGICKSRLNLKTAPPPPIKVHAAEEASKDGYLTGNETDRTNGRLTPNAMAADTSSKPAAKKPAATKAKNTTLTGRVTKKKGPPPKPTGKFKSAEFVHDSDEDTDIPDAPPVPSPPPAAKKPATSSTDTKKPTETKRPTEAKKSTESKKVPAKPVADSKPAKPTSKPTSAVQSPTVKPQITLKPQPRTIKTIPATNGNGTGSKTLPGSRATKPTSPVKPSPLASSPPTNASDIDNSSQNSGQTSSSSSSPLMAQMAKQNKAKPAATTTTTKPKVPAKPNGTVKPVTEQTNPLKRKALPDPMPTGRLNRNGDDIKRRRPIDSMSPSGTSSGSASPPHNRDYLRQQLRQKSMDFKKLYSRYRDLHNSLVNQMDPTPSDLSRLKQMHARVQRMKKEIWDEDRRLRGKS</sequence>
<evidence type="ECO:0000313" key="3">
    <source>
        <dbReference type="Proteomes" id="UP000053095"/>
    </source>
</evidence>
<dbReference type="Proteomes" id="UP000053095">
    <property type="component" value="Unassembled WGS sequence"/>
</dbReference>
<dbReference type="UniPathway" id="UPA00143"/>
<comment type="caution">
    <text evidence="2">The sequence shown here is derived from an EMBL/GenBank/DDBJ whole genome shotgun (WGS) entry which is preliminary data.</text>
</comment>
<feature type="region of interest" description="Disordered" evidence="1">
    <location>
        <begin position="1"/>
        <end position="26"/>
    </location>
</feature>
<feature type="compositionally biased region" description="Basic and acidic residues" evidence="1">
    <location>
        <begin position="442"/>
        <end position="463"/>
    </location>
</feature>
<feature type="compositionally biased region" description="Polar residues" evidence="1">
    <location>
        <begin position="536"/>
        <end position="548"/>
    </location>
</feature>
<gene>
    <name evidence="2" type="ORF">TCE0_042r15164</name>
</gene>
<dbReference type="EMBL" id="DF933838">
    <property type="protein sequence ID" value="GAM41781.1"/>
    <property type="molecule type" value="Genomic_DNA"/>
</dbReference>